<comment type="caution">
    <text evidence="4">The sequence shown here is derived from an EMBL/GenBank/DDBJ whole genome shotgun (WGS) entry which is preliminary data.</text>
</comment>
<dbReference type="InterPro" id="IPR002495">
    <property type="entry name" value="Glyco_trans_8"/>
</dbReference>
<dbReference type="EMBL" id="AMYB01000004">
    <property type="protein sequence ID" value="OAD02764.1"/>
    <property type="molecule type" value="Genomic_DNA"/>
</dbReference>
<reference evidence="4 5" key="1">
    <citation type="submission" date="2015-06" db="EMBL/GenBank/DDBJ databases">
        <title>Expansion of signal transduction pathways in fungi by whole-genome duplication.</title>
        <authorList>
            <consortium name="DOE Joint Genome Institute"/>
            <person name="Corrochano L.M."/>
            <person name="Kuo A."/>
            <person name="Marcet-Houben M."/>
            <person name="Polaino S."/>
            <person name="Salamov A."/>
            <person name="Villalobos J.M."/>
            <person name="Alvarez M.I."/>
            <person name="Avalos J."/>
            <person name="Benito E.P."/>
            <person name="Benoit I."/>
            <person name="Burger G."/>
            <person name="Camino L.P."/>
            <person name="Canovas D."/>
            <person name="Cerda-Olmedo E."/>
            <person name="Cheng J.-F."/>
            <person name="Dominguez A."/>
            <person name="Elias M."/>
            <person name="Eslava A.P."/>
            <person name="Glaser F."/>
            <person name="Grimwood J."/>
            <person name="Gutierrez G."/>
            <person name="Heitman J."/>
            <person name="Henrissat B."/>
            <person name="Iturriaga E.A."/>
            <person name="Lang B.F."/>
            <person name="Lavin J.L."/>
            <person name="Lee S."/>
            <person name="Li W."/>
            <person name="Lindquist E."/>
            <person name="Lopez-Garcia S."/>
            <person name="Luque E.M."/>
            <person name="Marcos A.T."/>
            <person name="Martin J."/>
            <person name="Mccluskey K."/>
            <person name="Medina H.R."/>
            <person name="Miralles-Duran A."/>
            <person name="Miyazaki A."/>
            <person name="Munoz-Torres E."/>
            <person name="Oguiza J.A."/>
            <person name="Ohm R."/>
            <person name="Olmedo M."/>
            <person name="Orejas M."/>
            <person name="Ortiz-Castellanos L."/>
            <person name="Pisabarro A.G."/>
            <person name="Rodriguez-Romero J."/>
            <person name="Ruiz-Herrera J."/>
            <person name="Ruiz-Vazquez R."/>
            <person name="Sanz C."/>
            <person name="Schackwitz W."/>
            <person name="Schmutz J."/>
            <person name="Shahriari M."/>
            <person name="Shelest E."/>
            <person name="Silva-Franco F."/>
            <person name="Soanes D."/>
            <person name="Syed K."/>
            <person name="Tagua V.G."/>
            <person name="Talbot N.J."/>
            <person name="Thon M."/>
            <person name="De Vries R.P."/>
            <person name="Wiebenga A."/>
            <person name="Yadav J.S."/>
            <person name="Braun E.L."/>
            <person name="Baker S."/>
            <person name="Garre V."/>
            <person name="Horwitz B."/>
            <person name="Torres-Martinez S."/>
            <person name="Idnurm A."/>
            <person name="Herrera-Estrella A."/>
            <person name="Gabaldon T."/>
            <person name="Grigoriev I.V."/>
        </authorList>
    </citation>
    <scope>NUCLEOTIDE SEQUENCE [LARGE SCALE GENOMIC DNA]</scope>
    <source>
        <strain evidence="4 5">CBS 277.49</strain>
    </source>
</reference>
<sequence length="633" mass="72323">MTMTMYNINKKSCRILGGLLFIAVLVYLLQSSTFMTQKASSEATQLSDWDASNNNRSTQIDIIQQQQPANEKAFVTFLCDDVMGEATQVLVHSLQQTNTRHDIVVLVLDDVTQMVRSRLEYLGAKIINVDQIKYPWDSSSARRKGFNKACRYSKLNLWNLTQYDKVVFLDADTMVVNNIDELFGYPQFTAAVDIGGVLNTGVFVAEPNAETYKDMMATYENAPSYNKGDQGFLNYYFNQTANPLPGNYNLMIKFTHFSTLASEFVTKNTVKVLHFTSETKPWNFHFLHQREWRENYDGYLFGLWTRSLRNMRAQLEQGGLWTSTDDWENKGRVANICDRRLKSTYGRKYPRQNQFTVIITLNKPSINKQYLEHMLRMYASSKKVHQIFINGNSIKDQHGKRFSLNQAYLRSLKLRKPVKAVARGSYSTVNWKFNPIQGITTDAVYLADENIITSLEDLEFAFDLWKKNVDSIVGFKADAHSLETTTGSYSFVENLDDANRYSMISNNMFLKSDFLYGYTCIMPEEIHQYIDTYPACRDIAINMLVSGQTGSSPILVKADHVLEFEDNHPQTTRQRSQCINELSALFNGNNPLNLNSEIVSKVSPDQVLYTTPASWDTWASSIAAISRAKKSAV</sequence>
<accession>A0A168KTX9</accession>
<dbReference type="PANTHER" id="PTHR11183">
    <property type="entry name" value="GLYCOGENIN SUBFAMILY MEMBER"/>
    <property type="match status" value="1"/>
</dbReference>
<evidence type="ECO:0000259" key="3">
    <source>
        <dbReference type="Pfam" id="PF09258"/>
    </source>
</evidence>
<gene>
    <name evidence="4" type="ORF">MUCCIDRAFT_109602</name>
</gene>
<dbReference type="Pfam" id="PF09258">
    <property type="entry name" value="Glyco_transf_64"/>
    <property type="match status" value="1"/>
</dbReference>
<evidence type="ECO:0000256" key="2">
    <source>
        <dbReference type="ARBA" id="ARBA00023157"/>
    </source>
</evidence>
<dbReference type="AlphaFoldDB" id="A0A168KTX9"/>
<protein>
    <submittedName>
        <fullName evidence="4">Glycosyltransferase family 64 protein</fullName>
    </submittedName>
</protein>
<dbReference type="SUPFAM" id="SSF53448">
    <property type="entry name" value="Nucleotide-diphospho-sugar transferases"/>
    <property type="match status" value="1"/>
</dbReference>
<evidence type="ECO:0000256" key="1">
    <source>
        <dbReference type="ARBA" id="ARBA00022679"/>
    </source>
</evidence>
<proteinExistence type="predicted"/>
<dbReference type="InterPro" id="IPR050587">
    <property type="entry name" value="GNT1/Glycosyltrans_8"/>
</dbReference>
<dbReference type="Pfam" id="PF01501">
    <property type="entry name" value="Glyco_transf_8"/>
    <property type="match status" value="2"/>
</dbReference>
<dbReference type="OrthoDB" id="2014201at2759"/>
<dbReference type="GO" id="GO:0016020">
    <property type="term" value="C:membrane"/>
    <property type="evidence" value="ECO:0007669"/>
    <property type="project" value="InterPro"/>
</dbReference>
<dbReference type="InterPro" id="IPR015338">
    <property type="entry name" value="GT64_dom"/>
</dbReference>
<dbReference type="Proteomes" id="UP000077051">
    <property type="component" value="Unassembled WGS sequence"/>
</dbReference>
<keyword evidence="5" id="KW-1185">Reference proteome</keyword>
<keyword evidence="1 4" id="KW-0808">Transferase</keyword>
<dbReference type="VEuPathDB" id="FungiDB:MUCCIDRAFT_109602"/>
<dbReference type="Gene3D" id="3.90.550.10">
    <property type="entry name" value="Spore Coat Polysaccharide Biosynthesis Protein SpsA, Chain A"/>
    <property type="match status" value="2"/>
</dbReference>
<keyword evidence="2" id="KW-1015">Disulfide bond</keyword>
<organism evidence="4 5">
    <name type="scientific">Mucor lusitanicus CBS 277.49</name>
    <dbReference type="NCBI Taxonomy" id="747725"/>
    <lineage>
        <taxon>Eukaryota</taxon>
        <taxon>Fungi</taxon>
        <taxon>Fungi incertae sedis</taxon>
        <taxon>Mucoromycota</taxon>
        <taxon>Mucoromycotina</taxon>
        <taxon>Mucoromycetes</taxon>
        <taxon>Mucorales</taxon>
        <taxon>Mucorineae</taxon>
        <taxon>Mucoraceae</taxon>
        <taxon>Mucor</taxon>
    </lineage>
</organism>
<dbReference type="GO" id="GO:0016757">
    <property type="term" value="F:glycosyltransferase activity"/>
    <property type="evidence" value="ECO:0007669"/>
    <property type="project" value="InterPro"/>
</dbReference>
<evidence type="ECO:0000313" key="4">
    <source>
        <dbReference type="EMBL" id="OAD02764.1"/>
    </source>
</evidence>
<name>A0A168KTX9_MUCCL</name>
<dbReference type="STRING" id="747725.A0A168KTX9"/>
<evidence type="ECO:0000313" key="5">
    <source>
        <dbReference type="Proteomes" id="UP000077051"/>
    </source>
</evidence>
<feature type="domain" description="Glycosyl transferase 64" evidence="3">
    <location>
        <begin position="355"/>
        <end position="592"/>
    </location>
</feature>
<dbReference type="InterPro" id="IPR029044">
    <property type="entry name" value="Nucleotide-diphossugar_trans"/>
</dbReference>